<gene>
    <name evidence="1" type="primary">222</name>
</gene>
<name>G3BM88_9CAUD</name>
<dbReference type="GeneID" id="11258203"/>
<dbReference type="Proteomes" id="UP000008530">
    <property type="component" value="Segment"/>
</dbReference>
<protein>
    <submittedName>
        <fullName evidence="1">Uncharacterized protein 222</fullName>
    </submittedName>
</protein>
<evidence type="ECO:0000313" key="1">
    <source>
        <dbReference type="EMBL" id="ADP02618.1"/>
    </source>
</evidence>
<reference evidence="1 2" key="1">
    <citation type="journal article" date="2011" name="J. Virol.">
        <title>Genomic and proteomic characterization of the broad host range Salmonella phage PVP-SE1 - The creation of a new phage genus.</title>
        <authorList>
            <person name="Santos S.B."/>
            <person name="Kropinski A.M."/>
            <person name="Ceyssens P.J."/>
            <person name="Ackermann H.W."/>
            <person name="Villegas A."/>
            <person name="Lavigne R."/>
            <person name="Krylov V.N."/>
            <person name="Carvalho C.M."/>
            <person name="Ferreira E.C."/>
            <person name="Azeredo J."/>
        </authorList>
    </citation>
    <scope>NUCLEOTIDE SEQUENCE [LARGE SCALE GENOMIC DNA]</scope>
    <source>
        <strain evidence="1">PVP-SE1</strain>
    </source>
</reference>
<proteinExistence type="predicted"/>
<dbReference type="KEGG" id="vg:11258203"/>
<keyword evidence="2" id="KW-1185">Reference proteome</keyword>
<sequence length="193" mass="22554">MVKLTGKWWVVMTTLTLNPLRSFDMNKSLQEAIELRRSKGQSDAEIVDYLLKRSDRKEEHLTYYKNRASELKSALIQAQFESGRRVKVTVDNIIRTCWGNYLYHKNTRYVYDGKLKAWVKDPSKNSLLQHNIKHLPGKFHVEVILPDEEMPRKWEGVAVGNLFGKRLLAVEKDGMWINSDDTFIITKKEKNNA</sequence>
<dbReference type="EMBL" id="GU070616">
    <property type="protein sequence ID" value="ADP02618.1"/>
    <property type="molecule type" value="Genomic_DNA"/>
</dbReference>
<dbReference type="RefSeq" id="YP_004894029.1">
    <property type="nucleotide sequence ID" value="NC_016071.1"/>
</dbReference>
<evidence type="ECO:0000313" key="2">
    <source>
        <dbReference type="Proteomes" id="UP000008530"/>
    </source>
</evidence>
<dbReference type="OrthoDB" id="24640at10239"/>
<accession>G3BM88</accession>
<organism evidence="1 2">
    <name type="scientific">Salmonella phage PVPSE1</name>
    <dbReference type="NCBI Taxonomy" id="889338"/>
    <lineage>
        <taxon>Viruses</taxon>
        <taxon>Duplodnaviria</taxon>
        <taxon>Heunggongvirae</taxon>
        <taxon>Uroviricota</taxon>
        <taxon>Caudoviricetes</taxon>
        <taxon>Vequintavirinae</taxon>
        <taxon>Seunavirus</taxon>
        <taxon>Seunavirus PVPSE1</taxon>
    </lineage>
</organism>